<dbReference type="STRING" id="550447.SAMN05428946_1127"/>
<dbReference type="EMBL" id="FTPL01000001">
    <property type="protein sequence ID" value="SIT75023.1"/>
    <property type="molecule type" value="Genomic_DNA"/>
</dbReference>
<dbReference type="AlphaFoldDB" id="A0A1U7PP46"/>
<keyword evidence="3" id="KW-1185">Reference proteome</keyword>
<dbReference type="RefSeq" id="WP_076757334.1">
    <property type="nucleotide sequence ID" value="NZ_FTPL01000001.1"/>
</dbReference>
<gene>
    <name evidence="2" type="ORF">SAMN05428946_1127</name>
</gene>
<evidence type="ECO:0000313" key="3">
    <source>
        <dbReference type="Proteomes" id="UP000187550"/>
    </source>
</evidence>
<sequence length="153" mass="16895">MATIEQMKFARGYTLGQLKKLEGADWDKMPAGFNNNVRWNAGHIFVSLEGFTKAIDPDYEIQNPDWTPLFNTGTSPSDWNGHVPSAEEILGALKSQTDRIAETLEGKLDSRLANPMNLGGHEMNTGDAVLQFTVWHEGVHAGLLNAFAHSLDQ</sequence>
<dbReference type="InterPro" id="IPR024775">
    <property type="entry name" value="DinB-like"/>
</dbReference>
<accession>A0A1U7PP46</accession>
<evidence type="ECO:0000259" key="1">
    <source>
        <dbReference type="Pfam" id="PF12867"/>
    </source>
</evidence>
<organism evidence="2 3">
    <name type="scientific">Edaphobacillus lindanitolerans</name>
    <dbReference type="NCBI Taxonomy" id="550447"/>
    <lineage>
        <taxon>Bacteria</taxon>
        <taxon>Bacillati</taxon>
        <taxon>Bacillota</taxon>
        <taxon>Bacilli</taxon>
        <taxon>Bacillales</taxon>
        <taxon>Bacillaceae</taxon>
        <taxon>Edaphobacillus</taxon>
    </lineage>
</organism>
<protein>
    <submittedName>
        <fullName evidence="2">DinB superfamily protein</fullName>
    </submittedName>
</protein>
<name>A0A1U7PP46_9BACI</name>
<dbReference type="Pfam" id="PF12867">
    <property type="entry name" value="DinB_2"/>
    <property type="match status" value="1"/>
</dbReference>
<feature type="domain" description="DinB-like" evidence="1">
    <location>
        <begin position="7"/>
        <end position="143"/>
    </location>
</feature>
<dbReference type="OrthoDB" id="4295522at2"/>
<dbReference type="Proteomes" id="UP000187550">
    <property type="component" value="Unassembled WGS sequence"/>
</dbReference>
<dbReference type="Gene3D" id="1.20.120.450">
    <property type="entry name" value="dinb family like domain"/>
    <property type="match status" value="1"/>
</dbReference>
<dbReference type="SUPFAM" id="SSF109854">
    <property type="entry name" value="DinB/YfiT-like putative metalloenzymes"/>
    <property type="match status" value="1"/>
</dbReference>
<dbReference type="InterPro" id="IPR034660">
    <property type="entry name" value="DinB/YfiT-like"/>
</dbReference>
<proteinExistence type="predicted"/>
<evidence type="ECO:0000313" key="2">
    <source>
        <dbReference type="EMBL" id="SIT75023.1"/>
    </source>
</evidence>
<reference evidence="3" key="1">
    <citation type="submission" date="2017-01" db="EMBL/GenBank/DDBJ databases">
        <authorList>
            <person name="Varghese N."/>
            <person name="Submissions S."/>
        </authorList>
    </citation>
    <scope>NUCLEOTIDE SEQUENCE [LARGE SCALE GENOMIC DNA]</scope>
    <source>
        <strain evidence="3">MNA4</strain>
    </source>
</reference>